<dbReference type="EC" id="3.5.1.28" evidence="2"/>
<dbReference type="SMART" id="SM00644">
    <property type="entry name" value="Ami_2"/>
    <property type="match status" value="1"/>
</dbReference>
<comment type="caution">
    <text evidence="2">The sequence shown here is derived from an EMBL/GenBank/DDBJ whole genome shotgun (WGS) entry which is preliminary data.</text>
</comment>
<proteinExistence type="predicted"/>
<dbReference type="GO" id="GO:0008745">
    <property type="term" value="F:N-acetylmuramoyl-L-alanine amidase activity"/>
    <property type="evidence" value="ECO:0007669"/>
    <property type="project" value="UniProtKB-EC"/>
</dbReference>
<dbReference type="InterPro" id="IPR036505">
    <property type="entry name" value="Amidase/PGRP_sf"/>
</dbReference>
<name>A0ABV3S1Z6_9LACO</name>
<keyword evidence="2" id="KW-0378">Hydrolase</keyword>
<evidence type="ECO:0000259" key="1">
    <source>
        <dbReference type="SMART" id="SM00644"/>
    </source>
</evidence>
<keyword evidence="3" id="KW-1185">Reference proteome</keyword>
<dbReference type="SUPFAM" id="SSF55846">
    <property type="entry name" value="N-acetylmuramoyl-L-alanine amidase-like"/>
    <property type="match status" value="1"/>
</dbReference>
<organism evidence="2 3">
    <name type="scientific">Leuconostoc aquikimchii</name>
    <dbReference type="NCBI Taxonomy" id="3236804"/>
    <lineage>
        <taxon>Bacteria</taxon>
        <taxon>Bacillati</taxon>
        <taxon>Bacillota</taxon>
        <taxon>Bacilli</taxon>
        <taxon>Lactobacillales</taxon>
        <taxon>Lactobacillaceae</taxon>
        <taxon>Leuconostoc</taxon>
    </lineage>
</organism>
<dbReference type="RefSeq" id="WP_367973883.1">
    <property type="nucleotide sequence ID" value="NZ_JBFPEQ010000001.1"/>
</dbReference>
<dbReference type="CDD" id="cd06583">
    <property type="entry name" value="PGRP"/>
    <property type="match status" value="1"/>
</dbReference>
<evidence type="ECO:0000313" key="2">
    <source>
        <dbReference type="EMBL" id="MEX0380478.1"/>
    </source>
</evidence>
<gene>
    <name evidence="2" type="ORF">AB3K24_03825</name>
</gene>
<protein>
    <submittedName>
        <fullName evidence="2">N-acetylmuramoyl-L-alanine amidase</fullName>
        <ecNumber evidence="2">3.5.1.28</ecNumber>
    </submittedName>
</protein>
<reference evidence="2 3" key="1">
    <citation type="submission" date="2024-07" db="EMBL/GenBank/DDBJ databases">
        <authorList>
            <person name="Yun M."/>
        </authorList>
    </citation>
    <scope>NUCLEOTIDE SEQUENCE [LARGE SCALE GENOMIC DNA]</scope>
    <source>
        <strain evidence="2 3">MS01</strain>
    </source>
</reference>
<dbReference type="EMBL" id="JBFPER010000001">
    <property type="protein sequence ID" value="MEX0380478.1"/>
    <property type="molecule type" value="Genomic_DNA"/>
</dbReference>
<accession>A0ABV3S1Z6</accession>
<dbReference type="Proteomes" id="UP001556617">
    <property type="component" value="Unassembled WGS sequence"/>
</dbReference>
<dbReference type="InterPro" id="IPR002502">
    <property type="entry name" value="Amidase_domain"/>
</dbReference>
<feature type="domain" description="N-acetylmuramoyl-L-alanine amidase" evidence="1">
    <location>
        <begin position="18"/>
        <end position="155"/>
    </location>
</feature>
<evidence type="ECO:0000313" key="3">
    <source>
        <dbReference type="Proteomes" id="UP001556617"/>
    </source>
</evidence>
<dbReference type="Pfam" id="PF01510">
    <property type="entry name" value="Amidase_2"/>
    <property type="match status" value="1"/>
</dbReference>
<sequence>MGYTIEKNIVVPGRPAMDNGLALRPFGQVHMHSTANESATMNNEVAFLSRNWQNGYYTHLVGEGGRIIQVAETNGGAYDVGGDWNWETYAAIEFGERVTSQADFNKSYRAYIWLARKLADEAGANYDLDDNDTFGIKTHNFASRTGHGSDHVDPIAFLAKWGVSYQQLKNDLVKGFDTPVIPAAKFKANDQIVLTTNAYATRWGTQFNNAVKTSWGTIRKVTQASQSKSNYSYEVDFSGRIWNVLEQDLLTRPAQPVKKAGGFKVGQTVTLKGSAYKWQTGQVIKDFAKNKQYKIKSVKAVNQSNSNQAVLLEGVISWALAQDVQ</sequence>
<dbReference type="Gene3D" id="3.40.80.10">
    <property type="entry name" value="Peptidoglycan recognition protein-like"/>
    <property type="match status" value="1"/>
</dbReference>